<dbReference type="Pfam" id="PF04945">
    <property type="entry name" value="YHS"/>
    <property type="match status" value="1"/>
</dbReference>
<dbReference type="InterPro" id="IPR009078">
    <property type="entry name" value="Ferritin-like_SF"/>
</dbReference>
<evidence type="ECO:0000313" key="2">
    <source>
        <dbReference type="EMBL" id="MDJ1132784.1"/>
    </source>
</evidence>
<reference evidence="2 3" key="1">
    <citation type="submission" date="2023-05" db="EMBL/GenBank/DDBJ databases">
        <title>Streptantibioticus silvisoli sp. nov., acidotolerant actinomycetes 1 from pine litter.</title>
        <authorList>
            <person name="Swiecimska M."/>
            <person name="Golinska P."/>
            <person name="Sangal V."/>
            <person name="Wachnowicz B."/>
            <person name="Goodfellow M."/>
        </authorList>
    </citation>
    <scope>NUCLEOTIDE SEQUENCE [LARGE SCALE GENOMIC DNA]</scope>
    <source>
        <strain evidence="2 3">DSM 42109</strain>
    </source>
</reference>
<feature type="domain" description="TRASH" evidence="1">
    <location>
        <begin position="171"/>
        <end position="209"/>
    </location>
</feature>
<name>A0ABT6ZUP2_9ACTN</name>
<comment type="caution">
    <text evidence="2">The sequence shown here is derived from an EMBL/GenBank/DDBJ whole genome shotgun (WGS) entry which is preliminary data.</text>
</comment>
<dbReference type="SUPFAM" id="SSF47240">
    <property type="entry name" value="Ferritin-like"/>
    <property type="match status" value="1"/>
</dbReference>
<proteinExistence type="predicted"/>
<organism evidence="2 3">
    <name type="scientific">Streptomyces iconiensis</name>
    <dbReference type="NCBI Taxonomy" id="1384038"/>
    <lineage>
        <taxon>Bacteria</taxon>
        <taxon>Bacillati</taxon>
        <taxon>Actinomycetota</taxon>
        <taxon>Actinomycetes</taxon>
        <taxon>Kitasatosporales</taxon>
        <taxon>Streptomycetaceae</taxon>
        <taxon>Streptomyces</taxon>
    </lineage>
</organism>
<accession>A0ABT6ZUP2</accession>
<dbReference type="RefSeq" id="WP_274040138.1">
    <property type="nucleotide sequence ID" value="NZ_JANCPR020000010.1"/>
</dbReference>
<dbReference type="Proteomes" id="UP001214441">
    <property type="component" value="Unassembled WGS sequence"/>
</dbReference>
<protein>
    <submittedName>
        <fullName evidence="2">YHS domain-containing protein</fullName>
    </submittedName>
</protein>
<keyword evidence="3" id="KW-1185">Reference proteome</keyword>
<evidence type="ECO:0000313" key="3">
    <source>
        <dbReference type="Proteomes" id="UP001214441"/>
    </source>
</evidence>
<dbReference type="InterPro" id="IPR011017">
    <property type="entry name" value="TRASH_dom"/>
</dbReference>
<dbReference type="SMART" id="SM00746">
    <property type="entry name" value="TRASH"/>
    <property type="match status" value="1"/>
</dbReference>
<dbReference type="InterPro" id="IPR007029">
    <property type="entry name" value="YHS_dom"/>
</dbReference>
<gene>
    <name evidence="2" type="ORF">NMN56_012625</name>
</gene>
<evidence type="ECO:0000259" key="1">
    <source>
        <dbReference type="SMART" id="SM00746"/>
    </source>
</evidence>
<sequence>MLLIEVDVPAGVFGKEERQALGRRLIDVLMTEDGSHHPDVLNAERNLMHAIVRENEDWVLGQRPDADPADPPRYLVRVSAPASWRKEMSATVIEVLTDALAQFEAEAGRDPERLREHPHALIHVLGVSENGIGLYGRSMGGRALEDHVTRPFRDAVLEGRIEEPGPGKLLDPVCGMVVDEDAATLTLQYDGKIYGFCSRSCRRSFADEYGVTLGG</sequence>
<dbReference type="EMBL" id="JANCPR020000010">
    <property type="protein sequence ID" value="MDJ1132784.1"/>
    <property type="molecule type" value="Genomic_DNA"/>
</dbReference>